<sequence length="323" mass="35943">MLSTWKDDYLGDVIELWNREAVREGYKEMTEESFRRVFLSSPYFDSANTFVWTDGEGGPVQGFACGCSGDDLPLGADAGYVTCAFLEGEAGTEENYAILLDAIEARFRELGKKQAEVLFFNPMMLPWYIPGTPKHEHNNAPGVPEGSELHRVLLNRGYAQRATQHAMYLPLDGFAIPEEIRVKEGKARSEGYTVALHDPERVRGVEPMLDALGNPLWSREISQSVAAGIPVVMADFRGEAVGFAGPVIRQESGRGYFAGIGVRPEHEGHGLGSILFFKLCEAFRNIGTEYMSLYTGSTNPAIKIYEKACFRTVKKFAIMRKEF</sequence>
<accession>A0A3G3JWL7</accession>
<organism evidence="2 3">
    <name type="scientific">Cohnella candidum</name>
    <dbReference type="NCBI Taxonomy" id="2674991"/>
    <lineage>
        <taxon>Bacteria</taxon>
        <taxon>Bacillati</taxon>
        <taxon>Bacillota</taxon>
        <taxon>Bacilli</taxon>
        <taxon>Bacillales</taxon>
        <taxon>Paenibacillaceae</taxon>
        <taxon>Cohnella</taxon>
    </lineage>
</organism>
<evidence type="ECO:0000313" key="3">
    <source>
        <dbReference type="Proteomes" id="UP000269097"/>
    </source>
</evidence>
<dbReference type="RefSeq" id="WP_123040703.1">
    <property type="nucleotide sequence ID" value="NZ_CP033433.1"/>
</dbReference>
<dbReference type="Gene3D" id="3.40.630.30">
    <property type="match status" value="1"/>
</dbReference>
<feature type="domain" description="N-acetyltransferase" evidence="1">
    <location>
        <begin position="192"/>
        <end position="323"/>
    </location>
</feature>
<dbReference type="SUPFAM" id="SSF55729">
    <property type="entry name" value="Acyl-CoA N-acyltransferases (Nat)"/>
    <property type="match status" value="1"/>
</dbReference>
<evidence type="ECO:0000259" key="1">
    <source>
        <dbReference type="PROSITE" id="PS51186"/>
    </source>
</evidence>
<keyword evidence="2" id="KW-0808">Transferase</keyword>
<proteinExistence type="predicted"/>
<dbReference type="Proteomes" id="UP000269097">
    <property type="component" value="Chromosome"/>
</dbReference>
<dbReference type="InterPro" id="IPR016181">
    <property type="entry name" value="Acyl_CoA_acyltransferase"/>
</dbReference>
<dbReference type="EMBL" id="CP033433">
    <property type="protein sequence ID" value="AYQ72628.1"/>
    <property type="molecule type" value="Genomic_DNA"/>
</dbReference>
<gene>
    <name evidence="2" type="ORF">EAV92_08660</name>
</gene>
<dbReference type="GO" id="GO:0016747">
    <property type="term" value="F:acyltransferase activity, transferring groups other than amino-acyl groups"/>
    <property type="evidence" value="ECO:0007669"/>
    <property type="project" value="InterPro"/>
</dbReference>
<reference evidence="2 3" key="1">
    <citation type="submission" date="2018-10" db="EMBL/GenBank/DDBJ databases">
        <title>Genome Sequence of Cohnella sp.</title>
        <authorList>
            <person name="Srinivasan S."/>
            <person name="Kim M.K."/>
        </authorList>
    </citation>
    <scope>NUCLEOTIDE SEQUENCE [LARGE SCALE GENOMIC DNA]</scope>
    <source>
        <strain evidence="2 3">18JY8-7</strain>
    </source>
</reference>
<dbReference type="KEGG" id="coh:EAV92_08660"/>
<dbReference type="AlphaFoldDB" id="A0A3G3JWL7"/>
<dbReference type="PROSITE" id="PS51186">
    <property type="entry name" value="GNAT"/>
    <property type="match status" value="1"/>
</dbReference>
<dbReference type="InterPro" id="IPR000182">
    <property type="entry name" value="GNAT_dom"/>
</dbReference>
<dbReference type="Pfam" id="PF00583">
    <property type="entry name" value="Acetyltransf_1"/>
    <property type="match status" value="1"/>
</dbReference>
<dbReference type="CDD" id="cd04301">
    <property type="entry name" value="NAT_SF"/>
    <property type="match status" value="1"/>
</dbReference>
<evidence type="ECO:0000313" key="2">
    <source>
        <dbReference type="EMBL" id="AYQ72628.1"/>
    </source>
</evidence>
<name>A0A3G3JWL7_9BACL</name>
<keyword evidence="3" id="KW-1185">Reference proteome</keyword>
<protein>
    <submittedName>
        <fullName evidence="2">GNAT family N-acetyltransferase</fullName>
    </submittedName>
</protein>